<sequence>MTRTDFATPSAQPAYAALTVQTRELVFIEMWAGQMLCEAFNYVLKHAVKQERPHGELGSGHGFPSSHSQWMGYFAAFLFCHFTFRHRFISTGSRIFDSLRLVVLYTAIGAWSTAVAYSRYYLTYHTVPQVVWGFSIGLLFGTVYYIVVELIPLHRPRSLLGRLRRWALTNPVSTWCRVRDGWAVYPDGGTEAHWQEWRKGLDADMVRTNVQSKKTQ</sequence>
<dbReference type="Proteomes" id="UP001148662">
    <property type="component" value="Unassembled WGS sequence"/>
</dbReference>
<proteinExistence type="predicted"/>
<name>A0ACC1RXI3_9APHY</name>
<reference evidence="1" key="1">
    <citation type="submission" date="2022-07" db="EMBL/GenBank/DDBJ databases">
        <title>Genome Sequence of Phlebia brevispora.</title>
        <authorList>
            <person name="Buettner E."/>
        </authorList>
    </citation>
    <scope>NUCLEOTIDE SEQUENCE</scope>
    <source>
        <strain evidence="1">MPL23</strain>
    </source>
</reference>
<accession>A0ACC1RXI3</accession>
<evidence type="ECO:0000313" key="2">
    <source>
        <dbReference type="Proteomes" id="UP001148662"/>
    </source>
</evidence>
<keyword evidence="2" id="KW-1185">Reference proteome</keyword>
<protein>
    <submittedName>
        <fullName evidence="1">Uncharacterized protein</fullName>
    </submittedName>
</protein>
<evidence type="ECO:0000313" key="1">
    <source>
        <dbReference type="EMBL" id="KAJ3527756.1"/>
    </source>
</evidence>
<comment type="caution">
    <text evidence="1">The sequence shown here is derived from an EMBL/GenBank/DDBJ whole genome shotgun (WGS) entry which is preliminary data.</text>
</comment>
<dbReference type="EMBL" id="JANHOG010002066">
    <property type="protein sequence ID" value="KAJ3527756.1"/>
    <property type="molecule type" value="Genomic_DNA"/>
</dbReference>
<organism evidence="1 2">
    <name type="scientific">Phlebia brevispora</name>
    <dbReference type="NCBI Taxonomy" id="194682"/>
    <lineage>
        <taxon>Eukaryota</taxon>
        <taxon>Fungi</taxon>
        <taxon>Dikarya</taxon>
        <taxon>Basidiomycota</taxon>
        <taxon>Agaricomycotina</taxon>
        <taxon>Agaricomycetes</taxon>
        <taxon>Polyporales</taxon>
        <taxon>Meruliaceae</taxon>
        <taxon>Phlebia</taxon>
    </lineage>
</organism>
<gene>
    <name evidence="1" type="ORF">NM688_g8086</name>
</gene>